<evidence type="ECO:0000256" key="3">
    <source>
        <dbReference type="SAM" id="Phobius"/>
    </source>
</evidence>
<name>A0ABV6LND8_9BACI</name>
<comment type="similarity">
    <text evidence="1">Belongs to the zinc-associated anti-sigma factor (ZAS) superfamily. Anti-sigma-W factor family.</text>
</comment>
<organism evidence="5 6">
    <name type="scientific">Pontibacillus salicampi</name>
    <dbReference type="NCBI Taxonomy" id="1449801"/>
    <lineage>
        <taxon>Bacteria</taxon>
        <taxon>Bacillati</taxon>
        <taxon>Bacillota</taxon>
        <taxon>Bacilli</taxon>
        <taxon>Bacillales</taxon>
        <taxon>Bacillaceae</taxon>
        <taxon>Pontibacillus</taxon>
    </lineage>
</organism>
<proteinExistence type="inferred from homology"/>
<feature type="transmembrane region" description="Helical" evidence="3">
    <location>
        <begin position="89"/>
        <end position="108"/>
    </location>
</feature>
<keyword evidence="3" id="KW-0472">Membrane</keyword>
<protein>
    <recommendedName>
        <fullName evidence="2">Anti-sigma-W factor RsiW</fullName>
    </recommendedName>
</protein>
<sequence>MKCPKEAVALMHKYLDDELTKNEERTLRSHLNGCETCQHHFHELKRTIAMVQSTNQIHAPDNFSSRVMQNLPSEKRTQGYKRWFRAHPMITAAAIFFLFMFGSIFSVYNGDQHLSVSKQKDIVIEDNTVIVPEGKVVEGDLVVKNGNLRIDGKVDGDVVLINGKNVMASAGEVTGELDQVNQVFEYIWYNVKKLTKEIFSLDE</sequence>
<comment type="caution">
    <text evidence="5">The sequence shown here is derived from an EMBL/GenBank/DDBJ whole genome shotgun (WGS) entry which is preliminary data.</text>
</comment>
<dbReference type="InterPro" id="IPR041916">
    <property type="entry name" value="Anti_sigma_zinc_sf"/>
</dbReference>
<dbReference type="Proteomes" id="UP001589836">
    <property type="component" value="Unassembled WGS sequence"/>
</dbReference>
<evidence type="ECO:0000256" key="1">
    <source>
        <dbReference type="ARBA" id="ARBA00024353"/>
    </source>
</evidence>
<evidence type="ECO:0000313" key="5">
    <source>
        <dbReference type="EMBL" id="MFC0523803.1"/>
    </source>
</evidence>
<reference evidence="5 6" key="1">
    <citation type="submission" date="2024-09" db="EMBL/GenBank/DDBJ databases">
        <authorList>
            <person name="Sun Q."/>
            <person name="Mori K."/>
        </authorList>
    </citation>
    <scope>NUCLEOTIDE SEQUENCE [LARGE SCALE GENOMIC DNA]</scope>
    <source>
        <strain evidence="5 6">NCAIM B.02529</strain>
    </source>
</reference>
<dbReference type="Pfam" id="PF13490">
    <property type="entry name" value="zf-HC2"/>
    <property type="match status" value="1"/>
</dbReference>
<evidence type="ECO:0000256" key="2">
    <source>
        <dbReference type="ARBA" id="ARBA00024438"/>
    </source>
</evidence>
<keyword evidence="3" id="KW-0812">Transmembrane</keyword>
<evidence type="ECO:0000313" key="6">
    <source>
        <dbReference type="Proteomes" id="UP001589836"/>
    </source>
</evidence>
<dbReference type="RefSeq" id="WP_377347081.1">
    <property type="nucleotide sequence ID" value="NZ_JBHLTP010000007.1"/>
</dbReference>
<dbReference type="Gene3D" id="1.10.10.1320">
    <property type="entry name" value="Anti-sigma factor, zinc-finger domain"/>
    <property type="match status" value="1"/>
</dbReference>
<dbReference type="InterPro" id="IPR027383">
    <property type="entry name" value="Znf_put"/>
</dbReference>
<evidence type="ECO:0000259" key="4">
    <source>
        <dbReference type="Pfam" id="PF13490"/>
    </source>
</evidence>
<accession>A0ABV6LND8</accession>
<gene>
    <name evidence="5" type="ORF">ACFFGV_09515</name>
</gene>
<feature type="domain" description="Putative zinc-finger" evidence="4">
    <location>
        <begin position="3"/>
        <end position="38"/>
    </location>
</feature>
<dbReference type="EMBL" id="JBHLTP010000007">
    <property type="protein sequence ID" value="MFC0523803.1"/>
    <property type="molecule type" value="Genomic_DNA"/>
</dbReference>
<keyword evidence="6" id="KW-1185">Reference proteome</keyword>
<keyword evidence="3" id="KW-1133">Transmembrane helix</keyword>